<sequence length="192" mass="20434">MLEHSCVLVRISDSELARRSILRFGELVAALGRGALGENVVVRRPNALGAPLECVNHNPWFDAAVVPLGAPPTDDPLLPGCLLTTEDAVPGRVEDPSIATPCLGVALDDLAFPSSVQAGELVTPSLEVLGNLNERAYGDAGTFSPLIRALNDERVSTYGWLEGDTFACVPLTLQVDDNLKYSVRGHRRGAPP</sequence>
<dbReference type="RefSeq" id="WP_380006987.1">
    <property type="nucleotide sequence ID" value="NZ_JBHLYR010000021.1"/>
</dbReference>
<comment type="caution">
    <text evidence="1">The sequence shown here is derived from an EMBL/GenBank/DDBJ whole genome shotgun (WGS) entry which is preliminary data.</text>
</comment>
<accession>A0ABV6AVU4</accession>
<evidence type="ECO:0000313" key="1">
    <source>
        <dbReference type="EMBL" id="MFB9991624.1"/>
    </source>
</evidence>
<reference evidence="1 2" key="1">
    <citation type="submission" date="2024-09" db="EMBL/GenBank/DDBJ databases">
        <authorList>
            <person name="Sun Q."/>
            <person name="Mori K."/>
        </authorList>
    </citation>
    <scope>NUCLEOTIDE SEQUENCE [LARGE SCALE GENOMIC DNA]</scope>
    <source>
        <strain evidence="1 2">JCM 13503</strain>
    </source>
</reference>
<organism evidence="1 2">
    <name type="scientific">Deinococcus oregonensis</name>
    <dbReference type="NCBI Taxonomy" id="1805970"/>
    <lineage>
        <taxon>Bacteria</taxon>
        <taxon>Thermotogati</taxon>
        <taxon>Deinococcota</taxon>
        <taxon>Deinococci</taxon>
        <taxon>Deinococcales</taxon>
        <taxon>Deinococcaceae</taxon>
        <taxon>Deinococcus</taxon>
    </lineage>
</organism>
<dbReference type="EMBL" id="JBHLYR010000021">
    <property type="protein sequence ID" value="MFB9991624.1"/>
    <property type="molecule type" value="Genomic_DNA"/>
</dbReference>
<gene>
    <name evidence="1" type="ORF">ACFFLM_06550</name>
</gene>
<proteinExistence type="predicted"/>
<evidence type="ECO:0000313" key="2">
    <source>
        <dbReference type="Proteomes" id="UP001589733"/>
    </source>
</evidence>
<dbReference type="Proteomes" id="UP001589733">
    <property type="component" value="Unassembled WGS sequence"/>
</dbReference>
<protein>
    <submittedName>
        <fullName evidence="1">Uncharacterized protein</fullName>
    </submittedName>
</protein>
<keyword evidence="2" id="KW-1185">Reference proteome</keyword>
<name>A0ABV6AVU4_9DEIO</name>